<evidence type="ECO:0000256" key="7">
    <source>
        <dbReference type="PROSITE-ProRule" id="PRU00206"/>
    </source>
</evidence>
<gene>
    <name evidence="9" type="ORF">U0070_015189</name>
</gene>
<dbReference type="SUPFAM" id="SSF57586">
    <property type="entry name" value="TNF receptor-like"/>
    <property type="match status" value="1"/>
</dbReference>
<evidence type="ECO:0000313" key="10">
    <source>
        <dbReference type="Proteomes" id="UP001488838"/>
    </source>
</evidence>
<keyword evidence="6" id="KW-0325">Glycoprotein</keyword>
<dbReference type="EMBL" id="JBBHLL010000432">
    <property type="protein sequence ID" value="KAK7803119.1"/>
    <property type="molecule type" value="Genomic_DNA"/>
</dbReference>
<feature type="non-terminal residue" evidence="9">
    <location>
        <position position="119"/>
    </location>
</feature>
<dbReference type="InterPro" id="IPR001368">
    <property type="entry name" value="TNFR/NGFR_Cys_rich_reg"/>
</dbReference>
<comment type="caution">
    <text evidence="9">The sequence shown here is derived from an EMBL/GenBank/DDBJ whole genome shotgun (WGS) entry which is preliminary data.</text>
</comment>
<keyword evidence="2" id="KW-0677">Repeat</keyword>
<reference evidence="9 10" key="1">
    <citation type="journal article" date="2023" name="bioRxiv">
        <title>Conserved and derived expression patterns and positive selection on dental genes reveal complex evolutionary context of ever-growing rodent molars.</title>
        <authorList>
            <person name="Calamari Z.T."/>
            <person name="Song A."/>
            <person name="Cohen E."/>
            <person name="Akter M."/>
            <person name="Roy R.D."/>
            <person name="Hallikas O."/>
            <person name="Christensen M.M."/>
            <person name="Li P."/>
            <person name="Marangoni P."/>
            <person name="Jernvall J."/>
            <person name="Klein O.D."/>
        </authorList>
    </citation>
    <scope>NUCLEOTIDE SEQUENCE [LARGE SCALE GENOMIC DNA]</scope>
    <source>
        <strain evidence="9">V071</strain>
    </source>
</reference>
<dbReference type="PROSITE" id="PS50050">
    <property type="entry name" value="TNFR_NGFR_2"/>
    <property type="match status" value="1"/>
</dbReference>
<keyword evidence="5" id="KW-0675">Receptor</keyword>
<dbReference type="PANTHER" id="PTHR46330">
    <property type="entry name" value="TUMOR NECROSIS FACTOR RECEPTOR SUPERFAMILY MEMBER 10B"/>
    <property type="match status" value="1"/>
</dbReference>
<dbReference type="PANTHER" id="PTHR46330:SF16">
    <property type="entry name" value="TUMOR NECROSIS FACTOR RECEPTOR SUPERFAMILY MEMBER 22"/>
    <property type="match status" value="1"/>
</dbReference>
<dbReference type="Proteomes" id="UP001488838">
    <property type="component" value="Unassembled WGS sequence"/>
</dbReference>
<dbReference type="GO" id="GO:0036462">
    <property type="term" value="P:TRAIL-activated apoptotic signaling pathway"/>
    <property type="evidence" value="ECO:0007669"/>
    <property type="project" value="TreeGrafter"/>
</dbReference>
<comment type="caution">
    <text evidence="7">Lacks conserved residue(s) required for the propagation of feature annotation.</text>
</comment>
<proteinExistence type="predicted"/>
<accession>A0AAW0HJZ5</accession>
<dbReference type="Gene3D" id="2.10.50.10">
    <property type="entry name" value="Tumor Necrosis Factor Receptor, subunit A, domain 2"/>
    <property type="match status" value="1"/>
</dbReference>
<evidence type="ECO:0000256" key="6">
    <source>
        <dbReference type="ARBA" id="ARBA00023180"/>
    </source>
</evidence>
<evidence type="ECO:0000259" key="8">
    <source>
        <dbReference type="PROSITE" id="PS50050"/>
    </source>
</evidence>
<evidence type="ECO:0000256" key="5">
    <source>
        <dbReference type="ARBA" id="ARBA00023170"/>
    </source>
</evidence>
<evidence type="ECO:0000256" key="4">
    <source>
        <dbReference type="ARBA" id="ARBA00023157"/>
    </source>
</evidence>
<feature type="disulfide bond" evidence="7">
    <location>
        <begin position="36"/>
        <end position="51"/>
    </location>
</feature>
<keyword evidence="10" id="KW-1185">Reference proteome</keyword>
<dbReference type="GO" id="GO:0009986">
    <property type="term" value="C:cell surface"/>
    <property type="evidence" value="ECO:0007669"/>
    <property type="project" value="TreeGrafter"/>
</dbReference>
<dbReference type="GO" id="GO:0005886">
    <property type="term" value="C:plasma membrane"/>
    <property type="evidence" value="ECO:0007669"/>
    <property type="project" value="TreeGrafter"/>
</dbReference>
<organism evidence="9 10">
    <name type="scientific">Myodes glareolus</name>
    <name type="common">Bank vole</name>
    <name type="synonym">Clethrionomys glareolus</name>
    <dbReference type="NCBI Taxonomy" id="447135"/>
    <lineage>
        <taxon>Eukaryota</taxon>
        <taxon>Metazoa</taxon>
        <taxon>Chordata</taxon>
        <taxon>Craniata</taxon>
        <taxon>Vertebrata</taxon>
        <taxon>Euteleostomi</taxon>
        <taxon>Mammalia</taxon>
        <taxon>Eutheria</taxon>
        <taxon>Euarchontoglires</taxon>
        <taxon>Glires</taxon>
        <taxon>Rodentia</taxon>
        <taxon>Myomorpha</taxon>
        <taxon>Muroidea</taxon>
        <taxon>Cricetidae</taxon>
        <taxon>Arvicolinae</taxon>
        <taxon>Myodes</taxon>
    </lineage>
</organism>
<evidence type="ECO:0000256" key="2">
    <source>
        <dbReference type="ARBA" id="ARBA00022737"/>
    </source>
</evidence>
<keyword evidence="4 7" id="KW-1015">Disulfide bond</keyword>
<dbReference type="GO" id="GO:0043065">
    <property type="term" value="P:positive regulation of apoptotic process"/>
    <property type="evidence" value="ECO:0007669"/>
    <property type="project" value="TreeGrafter"/>
</dbReference>
<dbReference type="SMART" id="SM00208">
    <property type="entry name" value="TNFR"/>
    <property type="match status" value="2"/>
</dbReference>
<evidence type="ECO:0000313" key="9">
    <source>
        <dbReference type="EMBL" id="KAK7803119.1"/>
    </source>
</evidence>
<name>A0AAW0HJZ5_MYOGA</name>
<evidence type="ECO:0000256" key="1">
    <source>
        <dbReference type="ARBA" id="ARBA00004370"/>
    </source>
</evidence>
<comment type="subcellular location">
    <subcellularLocation>
        <location evidence="1">Membrane</location>
    </subcellularLocation>
</comment>
<dbReference type="Pfam" id="PF00020">
    <property type="entry name" value="TNFR_c6"/>
    <property type="match status" value="2"/>
</dbReference>
<sequence length="119" mass="13174">MKHNNSELGCFQCSQCRDDQEEVAACSQMADRECQCKQGTYCNSENCVEKCLRCSRCPNGRVIRQCNATMDTLCDTSDSESGKVLSPKLSLKMFTDWVVVAHAFSPSTREAEAGRSLSS</sequence>
<dbReference type="InterPro" id="IPR052491">
    <property type="entry name" value="TNFRSF10"/>
</dbReference>
<feature type="domain" description="TNFR-Cys" evidence="8">
    <location>
        <begin position="35"/>
        <end position="74"/>
    </location>
</feature>
<evidence type="ECO:0000256" key="3">
    <source>
        <dbReference type="ARBA" id="ARBA00023136"/>
    </source>
</evidence>
<keyword evidence="3" id="KW-0472">Membrane</keyword>
<dbReference type="AlphaFoldDB" id="A0AAW0HJZ5"/>
<protein>
    <recommendedName>
        <fullName evidence="8">TNFR-Cys domain-containing protein</fullName>
    </recommendedName>
</protein>
<feature type="repeat" description="TNFR-Cys" evidence="7">
    <location>
        <begin position="35"/>
        <end position="74"/>
    </location>
</feature>